<keyword evidence="3" id="KW-1185">Reference proteome</keyword>
<evidence type="ECO:0000256" key="1">
    <source>
        <dbReference type="SAM" id="MobiDB-lite"/>
    </source>
</evidence>
<gene>
    <name evidence="2" type="ORF">J2I46_20865</name>
</gene>
<feature type="region of interest" description="Disordered" evidence="1">
    <location>
        <begin position="1"/>
        <end position="28"/>
    </location>
</feature>
<dbReference type="EMBL" id="JAFMYW010000006">
    <property type="protein sequence ID" value="MBO0951049.1"/>
    <property type="molecule type" value="Genomic_DNA"/>
</dbReference>
<evidence type="ECO:0000313" key="2">
    <source>
        <dbReference type="EMBL" id="MBO0951049.1"/>
    </source>
</evidence>
<proteinExistence type="predicted"/>
<sequence>MASSVCRQPASPLSGAVSVHRPTLSPSSMQPAVIIEQSEWEQFTARLAYLEKRDLERDRATAEDAVLTVRDVARQLHMSEEAVRRARRERRLTGFKID</sequence>
<organism evidence="2 3">
    <name type="scientific">Fibrella forsythiae</name>
    <dbReference type="NCBI Taxonomy" id="2817061"/>
    <lineage>
        <taxon>Bacteria</taxon>
        <taxon>Pseudomonadati</taxon>
        <taxon>Bacteroidota</taxon>
        <taxon>Cytophagia</taxon>
        <taxon>Cytophagales</taxon>
        <taxon>Spirosomataceae</taxon>
        <taxon>Fibrella</taxon>
    </lineage>
</organism>
<comment type="caution">
    <text evidence="2">The sequence shown here is derived from an EMBL/GenBank/DDBJ whole genome shotgun (WGS) entry which is preliminary data.</text>
</comment>
<accession>A0ABS3JM27</accession>
<dbReference type="RefSeq" id="WP_207330985.1">
    <property type="nucleotide sequence ID" value="NZ_JAFMYW010000006.1"/>
</dbReference>
<name>A0ABS3JM27_9BACT</name>
<protein>
    <submittedName>
        <fullName evidence="2">Uncharacterized protein</fullName>
    </submittedName>
</protein>
<reference evidence="2 3" key="1">
    <citation type="submission" date="2021-03" db="EMBL/GenBank/DDBJ databases">
        <title>Fibrella sp. HMF5405 genome sequencing and assembly.</title>
        <authorList>
            <person name="Kang H."/>
            <person name="Kim H."/>
            <person name="Bae S."/>
            <person name="Joh K."/>
        </authorList>
    </citation>
    <scope>NUCLEOTIDE SEQUENCE [LARGE SCALE GENOMIC DNA]</scope>
    <source>
        <strain evidence="2 3">HMF5405</strain>
    </source>
</reference>
<dbReference type="Proteomes" id="UP000664628">
    <property type="component" value="Unassembled WGS sequence"/>
</dbReference>
<evidence type="ECO:0000313" key="3">
    <source>
        <dbReference type="Proteomes" id="UP000664628"/>
    </source>
</evidence>